<accession>A0ABY0FKW9</accession>
<dbReference type="EC" id="2.4.1.11" evidence="3"/>
<gene>
    <name evidence="3" type="ORF">G3RUM_00554</name>
</gene>
<comment type="caution">
    <text evidence="3">The sequence shown here is derived from an EMBL/GenBank/DDBJ whole genome shotgun (WGS) entry which is preliminary data.</text>
</comment>
<dbReference type="Pfam" id="PF13439">
    <property type="entry name" value="Glyco_transf_4"/>
    <property type="match status" value="1"/>
</dbReference>
<evidence type="ECO:0000259" key="1">
    <source>
        <dbReference type="Pfam" id="PF00534"/>
    </source>
</evidence>
<feature type="domain" description="Glycosyltransferase subfamily 4-like N-terminal" evidence="2">
    <location>
        <begin position="12"/>
        <end position="199"/>
    </location>
</feature>
<feature type="domain" description="Glycosyl transferase family 1" evidence="1">
    <location>
        <begin position="221"/>
        <end position="375"/>
    </location>
</feature>
<dbReference type="InterPro" id="IPR001296">
    <property type="entry name" value="Glyco_trans_1"/>
</dbReference>
<evidence type="ECO:0000259" key="2">
    <source>
        <dbReference type="Pfam" id="PF13439"/>
    </source>
</evidence>
<protein>
    <submittedName>
        <fullName evidence="3">Glycogen synthase</fullName>
        <ecNumber evidence="3">2.4.1.11</ecNumber>
    </submittedName>
</protein>
<evidence type="ECO:0000313" key="3">
    <source>
        <dbReference type="EMBL" id="RYC74401.1"/>
    </source>
</evidence>
<evidence type="ECO:0000313" key="4">
    <source>
        <dbReference type="Proteomes" id="UP001191019"/>
    </source>
</evidence>
<dbReference type="GO" id="GO:0004373">
    <property type="term" value="F:alpha-1,4-glucan glucosyltransferase (UDP-glucose donor) activity"/>
    <property type="evidence" value="ECO:0007669"/>
    <property type="project" value="UniProtKB-EC"/>
</dbReference>
<dbReference type="CDD" id="cd03801">
    <property type="entry name" value="GT4_PimA-like"/>
    <property type="match status" value="1"/>
</dbReference>
<dbReference type="SUPFAM" id="SSF53756">
    <property type="entry name" value="UDP-Glycosyltransferase/glycogen phosphorylase"/>
    <property type="match status" value="1"/>
</dbReference>
<dbReference type="InterPro" id="IPR028098">
    <property type="entry name" value="Glyco_trans_4-like_N"/>
</dbReference>
<sequence length="404" mass="45586">MLGWELPPHNSGGLGVACLNMARALAGQGADIDFVVPYEAEHPEIKFMKVLSATHLDPIYRYGGGAYESLKLLEKIIPSINKEELLSIRDVQKSYCDFVEKYLTEFKPDIVHAHDWLTYEAGVLAKKNFGIPLVAHVHATEFDRAGMRMGNPLIHEVEREGLMLADQIIAVSETTKRIIHDKYHIPLSKIHVVYNSLDENYEKSDYNFDQDAYGYLRKLKTTGYTVVSTVGRFTIQKGLHNLMRAAALAISKNPKLIFVFAGDGEERNELVGLAADLGISKNVIFTGFIRGKKLRDIYSISDIFVMSSISEPFGLTALEAAHHGDVLILTKQSGVSEIIWSALKYDFWDEKKLADQIIAVSQNSALRETLQHNVKREYHKISWDQVAKKCLKIYNKTMKHKGFN</sequence>
<dbReference type="PANTHER" id="PTHR45947">
    <property type="entry name" value="SULFOQUINOVOSYL TRANSFERASE SQD2"/>
    <property type="match status" value="1"/>
</dbReference>
<dbReference type="InterPro" id="IPR050194">
    <property type="entry name" value="Glycosyltransferase_grp1"/>
</dbReference>
<dbReference type="Gene3D" id="3.40.50.2000">
    <property type="entry name" value="Glycogen Phosphorylase B"/>
    <property type="match status" value="2"/>
</dbReference>
<proteinExistence type="predicted"/>
<reference evidence="3 4" key="2">
    <citation type="journal article" date="2020" name="Cell Rep.">
        <title>Acquisition and Adaptation of Ultra-small Parasitic Reduced Genome Bacteria to Mammalian Hosts.</title>
        <authorList>
            <person name="McLean J.S."/>
            <person name="Bor B."/>
            <person name="Kerns K.A."/>
            <person name="Liu Q."/>
            <person name="To T.T."/>
            <person name="Solden L."/>
            <person name="Hendrickson E.L."/>
            <person name="Wrighton K."/>
            <person name="Shi W."/>
            <person name="He X."/>
        </authorList>
    </citation>
    <scope>NUCLEOTIDE SEQUENCE [LARGE SCALE GENOMIC DNA]</scope>
    <source>
        <strain evidence="3 4">TM7_G3_2_Rum_HOT_351B</strain>
    </source>
</reference>
<dbReference type="Pfam" id="PF00534">
    <property type="entry name" value="Glycos_transf_1"/>
    <property type="match status" value="1"/>
</dbReference>
<dbReference type="Proteomes" id="UP001191019">
    <property type="component" value="Unassembled WGS sequence"/>
</dbReference>
<name>A0ABY0FKW9_9BACT</name>
<dbReference type="PANTHER" id="PTHR45947:SF3">
    <property type="entry name" value="SULFOQUINOVOSYL TRANSFERASE SQD2"/>
    <property type="match status" value="1"/>
</dbReference>
<keyword evidence="3" id="KW-0328">Glycosyltransferase</keyword>
<reference evidence="3 4" key="1">
    <citation type="journal article" date="2018" name="bioRxiv">
        <title>Evidence of independent acquisition and adaption of ultra-small bacteria to human hosts across the highly diverse yet reduced genomes of the phylum Saccharibacteria.</title>
        <authorList>
            <person name="McLean J.S."/>
            <person name="Bor B."/>
            <person name="To T.T."/>
            <person name="Liu Q."/>
            <person name="Kearns K.A."/>
            <person name="Solden L.M."/>
            <person name="Wrighton K.C."/>
            <person name="He X."/>
            <person name="Shi W."/>
        </authorList>
    </citation>
    <scope>NUCLEOTIDE SEQUENCE [LARGE SCALE GENOMIC DNA]</scope>
    <source>
        <strain evidence="3 4">TM7_G3_2_Rum_HOT_351B</strain>
    </source>
</reference>
<keyword evidence="3" id="KW-0808">Transferase</keyword>
<organism evidence="3 4">
    <name type="scientific">Candidatus Nanosyncoccus alces</name>
    <dbReference type="NCBI Taxonomy" id="2171997"/>
    <lineage>
        <taxon>Bacteria</taxon>
        <taxon>Candidatus Saccharimonadota</taxon>
        <taxon>Candidatus Nanosyncoccalia</taxon>
        <taxon>Candidatus Nanosyncoccales</taxon>
        <taxon>Candidatus Nanosyncoccaceae</taxon>
        <taxon>Candidatus Nanosyncoccus</taxon>
    </lineage>
</organism>
<keyword evidence="4" id="KW-1185">Reference proteome</keyword>
<dbReference type="EMBL" id="PRLM01000006">
    <property type="protein sequence ID" value="RYC74401.1"/>
    <property type="molecule type" value="Genomic_DNA"/>
</dbReference>